<keyword evidence="4" id="KW-0808">Transferase</keyword>
<evidence type="ECO:0000256" key="4">
    <source>
        <dbReference type="ARBA" id="ARBA00022679"/>
    </source>
</evidence>
<evidence type="ECO:0000256" key="6">
    <source>
        <dbReference type="ARBA" id="ARBA00023315"/>
    </source>
</evidence>
<evidence type="ECO:0000256" key="3">
    <source>
        <dbReference type="ARBA" id="ARBA00022519"/>
    </source>
</evidence>
<dbReference type="Pfam" id="PF03279">
    <property type="entry name" value="Lip_A_acyltrans"/>
    <property type="match status" value="1"/>
</dbReference>
<evidence type="ECO:0000313" key="7">
    <source>
        <dbReference type="EMBL" id="ABM94282.1"/>
    </source>
</evidence>
<dbReference type="PANTHER" id="PTHR30606:SF9">
    <property type="entry name" value="LIPID A BIOSYNTHESIS LAUROYLTRANSFERASE"/>
    <property type="match status" value="1"/>
</dbReference>
<dbReference type="GO" id="GO:0005886">
    <property type="term" value="C:plasma membrane"/>
    <property type="evidence" value="ECO:0007669"/>
    <property type="project" value="UniProtKB-SubCell"/>
</dbReference>
<protein>
    <recommendedName>
        <fullName evidence="9">Acyl-CoA synthetase</fullName>
    </recommendedName>
</protein>
<evidence type="ECO:0000256" key="5">
    <source>
        <dbReference type="ARBA" id="ARBA00023136"/>
    </source>
</evidence>
<sequence length="321" mass="35944">MSAGSHTSRHGDAVPADWTREPERSNATALRVMSWIALHCGRRVARWVLHPITLYFLLFAAGPRRHSRRYLGRALGRPARLADAYRQVHAFASTILDRVYFLSGRMDLFDVQVHGESLIDATLADGRGAFLVGAHLGSFEALHVVGRTRPALRIAMVMYPDNARLINSALAAVAPDFRADIIALGRMDSMLAIRDWLDAGGLAGMLADRSLPEGSSTRSSSVSLPFLGQPAEFNDGPFRLAALLRRRVVFMTGLYLGGNRYEVRFAPLADFSERAGDPAERERQIRAALQAYADRLEALCREHPYNWFNFHDFWREDAPRR</sequence>
<dbReference type="KEGG" id="mpt:Mpe_A1320"/>
<dbReference type="AlphaFoldDB" id="A2SFE3"/>
<organism evidence="7 8">
    <name type="scientific">Methylibium petroleiphilum (strain ATCC BAA-1232 / LMG 22953 / PM1)</name>
    <dbReference type="NCBI Taxonomy" id="420662"/>
    <lineage>
        <taxon>Bacteria</taxon>
        <taxon>Pseudomonadati</taxon>
        <taxon>Pseudomonadota</taxon>
        <taxon>Betaproteobacteria</taxon>
        <taxon>Burkholderiales</taxon>
        <taxon>Sphaerotilaceae</taxon>
        <taxon>Methylibium</taxon>
    </lineage>
</organism>
<dbReference type="Proteomes" id="UP000000366">
    <property type="component" value="Chromosome"/>
</dbReference>
<dbReference type="eggNOG" id="COG4261">
    <property type="taxonomic scope" value="Bacteria"/>
</dbReference>
<evidence type="ECO:0008006" key="9">
    <source>
        <dbReference type="Google" id="ProtNLM"/>
    </source>
</evidence>
<keyword evidence="8" id="KW-1185">Reference proteome</keyword>
<keyword evidence="3" id="KW-0997">Cell inner membrane</keyword>
<dbReference type="RefSeq" id="WP_011828919.1">
    <property type="nucleotide sequence ID" value="NC_008825.1"/>
</dbReference>
<comment type="subcellular location">
    <subcellularLocation>
        <location evidence="1">Cell inner membrane</location>
    </subcellularLocation>
</comment>
<accession>A2SFE3</accession>
<dbReference type="EMBL" id="CP000555">
    <property type="protein sequence ID" value="ABM94282.1"/>
    <property type="molecule type" value="Genomic_DNA"/>
</dbReference>
<gene>
    <name evidence="7" type="ordered locus">Mpe_A1320</name>
</gene>
<dbReference type="InterPro" id="IPR004960">
    <property type="entry name" value="LipA_acyltrans"/>
</dbReference>
<keyword evidence="6" id="KW-0012">Acyltransferase</keyword>
<reference evidence="7 8" key="1">
    <citation type="journal article" date="2007" name="J. Bacteriol.">
        <title>Whole-genome analysis of the methyl tert-butyl ether-degrading beta-proteobacterium Methylibium petroleiphilum PM1.</title>
        <authorList>
            <person name="Kane S.R."/>
            <person name="Chakicherla A.Y."/>
            <person name="Chain P.S.G."/>
            <person name="Schmidt R."/>
            <person name="Shin M.W."/>
            <person name="Legler T.C."/>
            <person name="Scow K.M."/>
            <person name="Larimer F.W."/>
            <person name="Lucas S.M."/>
            <person name="Richardson P.M."/>
            <person name="Hristova K.R."/>
        </authorList>
    </citation>
    <scope>NUCLEOTIDE SEQUENCE [LARGE SCALE GENOMIC DNA]</scope>
    <source>
        <strain evidence="8">ATCC BAA-1232 / LMG 22953 / PM1</strain>
    </source>
</reference>
<proteinExistence type="predicted"/>
<dbReference type="PANTHER" id="PTHR30606">
    <property type="entry name" value="LIPID A BIOSYNTHESIS LAUROYL ACYLTRANSFERASE"/>
    <property type="match status" value="1"/>
</dbReference>
<keyword evidence="5" id="KW-0472">Membrane</keyword>
<evidence type="ECO:0000256" key="2">
    <source>
        <dbReference type="ARBA" id="ARBA00022475"/>
    </source>
</evidence>
<keyword evidence="2" id="KW-1003">Cell membrane</keyword>
<name>A2SFE3_METPP</name>
<dbReference type="CDD" id="cd07984">
    <property type="entry name" value="LPLAT_LABLAT-like"/>
    <property type="match status" value="1"/>
</dbReference>
<evidence type="ECO:0000256" key="1">
    <source>
        <dbReference type="ARBA" id="ARBA00004533"/>
    </source>
</evidence>
<dbReference type="InterPro" id="IPR014548">
    <property type="entry name" value="Ac_Trasf"/>
</dbReference>
<dbReference type="GO" id="GO:0016746">
    <property type="term" value="F:acyltransferase activity"/>
    <property type="evidence" value="ECO:0007669"/>
    <property type="project" value="UniProtKB-KW"/>
</dbReference>
<evidence type="ECO:0000313" key="8">
    <source>
        <dbReference type="Proteomes" id="UP000000366"/>
    </source>
</evidence>
<dbReference type="STRING" id="420662.Mpe_A1320"/>
<dbReference type="GO" id="GO:0009247">
    <property type="term" value="P:glycolipid biosynthetic process"/>
    <property type="evidence" value="ECO:0007669"/>
    <property type="project" value="UniProtKB-ARBA"/>
</dbReference>
<dbReference type="PIRSF" id="PIRSF028561">
    <property type="entry name" value="Ac_Trasf"/>
    <property type="match status" value="1"/>
</dbReference>
<dbReference type="HOGENOM" id="CLU_049421_2_1_4"/>